<dbReference type="PANTHER" id="PTHR33033:SF118">
    <property type="entry name" value="OS02G0175302 PROTEIN"/>
    <property type="match status" value="1"/>
</dbReference>
<accession>A0AAD8J7X2</accession>
<dbReference type="PANTHER" id="PTHR33033">
    <property type="entry name" value="POLYNUCLEOTIDYL TRANSFERASE, RIBONUCLEASE H-LIKE SUPERFAMILY PROTEIN-RELATED"/>
    <property type="match status" value="1"/>
</dbReference>
<dbReference type="EMBL" id="JAUIZM010000002">
    <property type="protein sequence ID" value="KAK1398519.1"/>
    <property type="molecule type" value="Genomic_DNA"/>
</dbReference>
<sequence length="322" mass="36754">MWTLWLNRNQIVFNNSKVSLEEVVKLVKVRSREWALARNIILEDAVLWLESNPTGVVTRSRDLKVEKLFKCDCELIVKSGIGGIIKNTEGFTKLIFFGPSAVTVFDSELRAFEELLEIISSDFRKDVRVMCYTDYSDLIISLAKLKDLRGSNIFSESKVLDFFLAANLLVKKIDRIFLQEAYSWAKQGSMRASLLVNRLFSFFSGLGDLNRSLGIGNPKENRKRMEMVNVNATWEMPMRGAVKINVHGFFSENQLENGNRSGIGVVVRNNRGTILRMLGGSLGIDERGNNELYAFLEGLKRAYVEDYPEVILETDHVNTYWE</sequence>
<dbReference type="GO" id="GO:0003676">
    <property type="term" value="F:nucleic acid binding"/>
    <property type="evidence" value="ECO:0007669"/>
    <property type="project" value="InterPro"/>
</dbReference>
<feature type="domain" description="RNase H type-1" evidence="1">
    <location>
        <begin position="257"/>
        <end position="316"/>
    </location>
</feature>
<gene>
    <name evidence="2" type="ORF">POM88_008382</name>
</gene>
<keyword evidence="3" id="KW-1185">Reference proteome</keyword>
<comment type="caution">
    <text evidence="2">The sequence shown here is derived from an EMBL/GenBank/DDBJ whole genome shotgun (WGS) entry which is preliminary data.</text>
</comment>
<dbReference type="Proteomes" id="UP001237642">
    <property type="component" value="Unassembled WGS sequence"/>
</dbReference>
<reference evidence="2" key="2">
    <citation type="submission" date="2023-05" db="EMBL/GenBank/DDBJ databases">
        <authorList>
            <person name="Schelkunov M.I."/>
        </authorList>
    </citation>
    <scope>NUCLEOTIDE SEQUENCE</scope>
    <source>
        <strain evidence="2">Hsosn_3</strain>
        <tissue evidence="2">Leaf</tissue>
    </source>
</reference>
<reference evidence="2" key="1">
    <citation type="submission" date="2023-02" db="EMBL/GenBank/DDBJ databases">
        <title>Genome of toxic invasive species Heracleum sosnowskyi carries increased number of genes despite the absence of recent whole-genome duplications.</title>
        <authorList>
            <person name="Schelkunov M."/>
            <person name="Shtratnikova V."/>
            <person name="Makarenko M."/>
            <person name="Klepikova A."/>
            <person name="Omelchenko D."/>
            <person name="Novikova G."/>
            <person name="Obukhova E."/>
            <person name="Bogdanov V."/>
            <person name="Penin A."/>
            <person name="Logacheva M."/>
        </authorList>
    </citation>
    <scope>NUCLEOTIDE SEQUENCE</scope>
    <source>
        <strain evidence="2">Hsosn_3</strain>
        <tissue evidence="2">Leaf</tissue>
    </source>
</reference>
<dbReference type="AlphaFoldDB" id="A0AAD8J7X2"/>
<dbReference type="Pfam" id="PF13456">
    <property type="entry name" value="RVT_3"/>
    <property type="match status" value="1"/>
</dbReference>
<dbReference type="InterPro" id="IPR002156">
    <property type="entry name" value="RNaseH_domain"/>
</dbReference>
<evidence type="ECO:0000313" key="2">
    <source>
        <dbReference type="EMBL" id="KAK1398519.1"/>
    </source>
</evidence>
<dbReference type="GO" id="GO:0004523">
    <property type="term" value="F:RNA-DNA hybrid ribonuclease activity"/>
    <property type="evidence" value="ECO:0007669"/>
    <property type="project" value="InterPro"/>
</dbReference>
<organism evidence="2 3">
    <name type="scientific">Heracleum sosnowskyi</name>
    <dbReference type="NCBI Taxonomy" id="360622"/>
    <lineage>
        <taxon>Eukaryota</taxon>
        <taxon>Viridiplantae</taxon>
        <taxon>Streptophyta</taxon>
        <taxon>Embryophyta</taxon>
        <taxon>Tracheophyta</taxon>
        <taxon>Spermatophyta</taxon>
        <taxon>Magnoliopsida</taxon>
        <taxon>eudicotyledons</taxon>
        <taxon>Gunneridae</taxon>
        <taxon>Pentapetalae</taxon>
        <taxon>asterids</taxon>
        <taxon>campanulids</taxon>
        <taxon>Apiales</taxon>
        <taxon>Apiaceae</taxon>
        <taxon>Apioideae</taxon>
        <taxon>apioid superclade</taxon>
        <taxon>Tordylieae</taxon>
        <taxon>Tordyliinae</taxon>
        <taxon>Heracleum</taxon>
    </lineage>
</organism>
<proteinExistence type="predicted"/>
<evidence type="ECO:0000259" key="1">
    <source>
        <dbReference type="Pfam" id="PF13456"/>
    </source>
</evidence>
<name>A0AAD8J7X2_9APIA</name>
<evidence type="ECO:0000313" key="3">
    <source>
        <dbReference type="Proteomes" id="UP001237642"/>
    </source>
</evidence>
<protein>
    <recommendedName>
        <fullName evidence="1">RNase H type-1 domain-containing protein</fullName>
    </recommendedName>
</protein>